<dbReference type="EMBL" id="SSDS01000092">
    <property type="protein sequence ID" value="TXG75937.1"/>
    <property type="molecule type" value="Genomic_DNA"/>
</dbReference>
<protein>
    <submittedName>
        <fullName evidence="1">Uncharacterized protein</fullName>
    </submittedName>
</protein>
<reference evidence="1 2" key="1">
    <citation type="submission" date="2018-09" db="EMBL/GenBank/DDBJ databases">
        <title>Metagenome Assembled Genomes from an Advanced Water Purification Facility.</title>
        <authorList>
            <person name="Stamps B.W."/>
            <person name="Spear J.R."/>
        </authorList>
    </citation>
    <scope>NUCLEOTIDE SEQUENCE [LARGE SCALE GENOMIC DNA]</scope>
    <source>
        <strain evidence="1">Bin_63_2</strain>
    </source>
</reference>
<name>A0A5C7J347_9BACT</name>
<sequence>MTLKTSTNTYKENGEYITRVSAFVEVTFTKLKELQDILVGIENEYGSECFCSIDSDEYYDDKYIINVAWNREPTVEELKKLLDKKEYDIIMYKSSIDVLRNSPKTEVTEKLLGETIEMLHTSHTMKDDLCDKLGGT</sequence>
<gene>
    <name evidence="1" type="ORF">E6Q11_05860</name>
</gene>
<evidence type="ECO:0000313" key="2">
    <source>
        <dbReference type="Proteomes" id="UP000321026"/>
    </source>
</evidence>
<comment type="caution">
    <text evidence="1">The sequence shown here is derived from an EMBL/GenBank/DDBJ whole genome shotgun (WGS) entry which is preliminary data.</text>
</comment>
<dbReference type="AlphaFoldDB" id="A0A5C7J347"/>
<evidence type="ECO:0000313" key="1">
    <source>
        <dbReference type="EMBL" id="TXG75937.1"/>
    </source>
</evidence>
<organism evidence="1 2">
    <name type="scientific">Candidatus Dojkabacteria bacterium</name>
    <dbReference type="NCBI Taxonomy" id="2099670"/>
    <lineage>
        <taxon>Bacteria</taxon>
        <taxon>Candidatus Dojkabacteria</taxon>
    </lineage>
</organism>
<accession>A0A5C7J347</accession>
<proteinExistence type="predicted"/>
<dbReference type="Proteomes" id="UP000321026">
    <property type="component" value="Unassembled WGS sequence"/>
</dbReference>